<proteinExistence type="predicted"/>
<evidence type="ECO:0000313" key="7">
    <source>
        <dbReference type="EMBL" id="MFD1152552.1"/>
    </source>
</evidence>
<feature type="domain" description="FtsK" evidence="6">
    <location>
        <begin position="1"/>
        <end position="133"/>
    </location>
</feature>
<comment type="caution">
    <text evidence="7">The sequence shown here is derived from an EMBL/GenBank/DDBJ whole genome shotgun (WGS) entry which is preliminary data.</text>
</comment>
<dbReference type="Pfam" id="PF01580">
    <property type="entry name" value="FtsK_SpoIIIE"/>
    <property type="match status" value="2"/>
</dbReference>
<name>A0ABW3R659_9PSEU</name>
<dbReference type="PROSITE" id="PS50901">
    <property type="entry name" value="FTSK"/>
    <property type="match status" value="2"/>
</dbReference>
<keyword evidence="8" id="KW-1185">Reference proteome</keyword>
<feature type="non-terminal residue" evidence="7">
    <location>
        <position position="1"/>
    </location>
</feature>
<feature type="domain" description="FtsK" evidence="6">
    <location>
        <begin position="227"/>
        <end position="411"/>
    </location>
</feature>
<dbReference type="InterPro" id="IPR027417">
    <property type="entry name" value="P-loop_NTPase"/>
</dbReference>
<keyword evidence="3 4" id="KW-0067">ATP-binding</keyword>
<dbReference type="NCBIfam" id="TIGR03925">
    <property type="entry name" value="T7SS_EccC_b"/>
    <property type="match status" value="1"/>
</dbReference>
<dbReference type="PANTHER" id="PTHR22683">
    <property type="entry name" value="SPORULATION PROTEIN RELATED"/>
    <property type="match status" value="1"/>
</dbReference>
<comment type="caution">
    <text evidence="4">Lacks conserved residue(s) required for the propagation of feature annotation.</text>
</comment>
<dbReference type="Proteomes" id="UP001597168">
    <property type="component" value="Unassembled WGS sequence"/>
</dbReference>
<protein>
    <submittedName>
        <fullName evidence="7">Type VII secretion protein EccCb</fullName>
    </submittedName>
</protein>
<dbReference type="InterPro" id="IPR002543">
    <property type="entry name" value="FtsK_dom"/>
</dbReference>
<dbReference type="InterPro" id="IPR050206">
    <property type="entry name" value="FtsK/SpoIIIE/SftA"/>
</dbReference>
<dbReference type="Gene3D" id="3.40.50.300">
    <property type="entry name" value="P-loop containing nucleotide triphosphate hydrolases"/>
    <property type="match status" value="2"/>
</dbReference>
<reference evidence="8" key="1">
    <citation type="journal article" date="2019" name="Int. J. Syst. Evol. Microbiol.">
        <title>The Global Catalogue of Microorganisms (GCM) 10K type strain sequencing project: providing services to taxonomists for standard genome sequencing and annotation.</title>
        <authorList>
            <consortium name="The Broad Institute Genomics Platform"/>
            <consortium name="The Broad Institute Genome Sequencing Center for Infectious Disease"/>
            <person name="Wu L."/>
            <person name="Ma J."/>
        </authorList>
    </citation>
    <scope>NUCLEOTIDE SEQUENCE [LARGE SCALE GENOMIC DNA]</scope>
    <source>
        <strain evidence="8">CCUG 60214</strain>
    </source>
</reference>
<dbReference type="EMBL" id="JBHTLK010000428">
    <property type="protein sequence ID" value="MFD1152552.1"/>
    <property type="molecule type" value="Genomic_DNA"/>
</dbReference>
<feature type="binding site" evidence="4">
    <location>
        <begin position="244"/>
        <end position="251"/>
    </location>
    <ligand>
        <name>ATP</name>
        <dbReference type="ChEBI" id="CHEBI:30616"/>
    </ligand>
</feature>
<organism evidence="7 8">
    <name type="scientific">Saccharothrix hoggarensis</name>
    <dbReference type="NCBI Taxonomy" id="913853"/>
    <lineage>
        <taxon>Bacteria</taxon>
        <taxon>Bacillati</taxon>
        <taxon>Actinomycetota</taxon>
        <taxon>Actinomycetes</taxon>
        <taxon>Pseudonocardiales</taxon>
        <taxon>Pseudonocardiaceae</taxon>
        <taxon>Saccharothrix</taxon>
    </lineage>
</organism>
<keyword evidence="2 4" id="KW-0547">Nucleotide-binding</keyword>
<keyword evidence="1" id="KW-0677">Repeat</keyword>
<accession>A0ABW3R659</accession>
<dbReference type="RefSeq" id="WP_380730504.1">
    <property type="nucleotide sequence ID" value="NZ_JBHTLK010000428.1"/>
</dbReference>
<dbReference type="PANTHER" id="PTHR22683:SF1">
    <property type="entry name" value="TYPE VII SECRETION SYSTEM PROTEIN ESSC"/>
    <property type="match status" value="1"/>
</dbReference>
<evidence type="ECO:0000313" key="8">
    <source>
        <dbReference type="Proteomes" id="UP001597168"/>
    </source>
</evidence>
<evidence type="ECO:0000256" key="1">
    <source>
        <dbReference type="ARBA" id="ARBA00022737"/>
    </source>
</evidence>
<dbReference type="SUPFAM" id="SSF52540">
    <property type="entry name" value="P-loop containing nucleoside triphosphate hydrolases"/>
    <property type="match status" value="2"/>
</dbReference>
<sequence length="448" mass="47877">LRGLPHVGGVAGRQQASAVRRTVAEVAAVLERRERLFAEHQVDGIAGFRALRREGRFPDEPHGDVFLVVDGWQTLRKEFEDVEDAVSDIATRGLSFGVHVVGACSRPFDLRPGIRDLFGSRVELRLGDPLDSAVDRRSAAAVPEDAPGRGITAQKHHLLVALPRIDGEADADTVTAGLGALVDAVSRAWTGAPAPRVRMLPGVVSLSDLPAADDGLRFAVGIAEHDLGPVHLDFAADAHFLVLGDAESGKTAFLRTLARRIVDNRTPAQARLLVVDHRRGLLGDVPDTHLLGYGTDAATTAHLLSEAARAMAGRLPGPDVTAAQLRARDWWTGPELFVLVDDYDLVATGLDNPLSVLLPYLPQGRDIGLHVVLTRRSGGAGRALFETFLARLRDVGSPGLMLAGDKNEGPLLGGLKPEPLPPGRGRLVDRRRAPSLVQVALPDRGSDQ</sequence>
<evidence type="ECO:0000259" key="6">
    <source>
        <dbReference type="PROSITE" id="PS50901"/>
    </source>
</evidence>
<gene>
    <name evidence="7" type="primary">eccCb</name>
    <name evidence="7" type="ORF">ACFQ3T_35895</name>
</gene>
<evidence type="ECO:0000256" key="5">
    <source>
        <dbReference type="SAM" id="MobiDB-lite"/>
    </source>
</evidence>
<evidence type="ECO:0000256" key="4">
    <source>
        <dbReference type="PROSITE-ProRule" id="PRU00289"/>
    </source>
</evidence>
<dbReference type="InterPro" id="IPR023837">
    <property type="entry name" value="EccCb-like_Actinobacteria"/>
</dbReference>
<evidence type="ECO:0000256" key="3">
    <source>
        <dbReference type="ARBA" id="ARBA00022840"/>
    </source>
</evidence>
<evidence type="ECO:0000256" key="2">
    <source>
        <dbReference type="ARBA" id="ARBA00022741"/>
    </source>
</evidence>
<feature type="region of interest" description="Disordered" evidence="5">
    <location>
        <begin position="406"/>
        <end position="428"/>
    </location>
</feature>